<evidence type="ECO:0000259" key="4">
    <source>
        <dbReference type="Pfam" id="PF06276"/>
    </source>
</evidence>
<comment type="pathway">
    <text evidence="1">Siderophore biosynthesis.</text>
</comment>
<evidence type="ECO:0000256" key="1">
    <source>
        <dbReference type="ARBA" id="ARBA00004924"/>
    </source>
</evidence>
<comment type="similarity">
    <text evidence="2">Belongs to the IucA/IucC family.</text>
</comment>
<dbReference type="GO" id="GO:0016881">
    <property type="term" value="F:acid-amino acid ligase activity"/>
    <property type="evidence" value="ECO:0007669"/>
    <property type="project" value="UniProtKB-ARBA"/>
</dbReference>
<feature type="domain" description="Aerobactin siderophore biosynthesis IucA/IucC N-terminal" evidence="3">
    <location>
        <begin position="145"/>
        <end position="391"/>
    </location>
</feature>
<feature type="domain" description="Aerobactin siderophore biosynthesis IucA/IucC-like C-terminal" evidence="4">
    <location>
        <begin position="412"/>
        <end position="577"/>
    </location>
</feature>
<dbReference type="Gene3D" id="3.30.310.280">
    <property type="match status" value="1"/>
</dbReference>
<sequence>MSQIGLTLLHSNERIQVRRRIFRQLIESLLYERIVTGPAIAYGAESEYELHGKTDSGEEVAYRFKASRKKSFGRIRLSEEPVVRCTAGRAAEADSLPRFLLEIAPAIGTTETLLSVFIDEIQQTLLKDTMAVQKLLELQQHKPADYDDWESYVQAGHPYHPCYKSRIGFTLEDNLAYGPEFKPELKLAWVAVHQEAASFSIARMLDITSYMQHELGADYAAFQATIEAAGKNPSEYVLLPVHPWQWERFAATAFFEQMETQEIIYLGYGSDSYVPQQSIRTLSNRADKSKAYVKLPLSITNTSSGRILARHTLLNAARISDWLGEMVASDAFLRDELRLIMLKEVLGVSYQHQKLPNLLEQKVYGALGAIWRESLHPYLEPGEEALPFGALSYLQADGTPVIDGWIQKHGMERWVKKLLSVSVVPLIHLLYAHGTALESHAQNMMIVLERGLPTRIALKDFHDGIRYSPAVPNPLGYPDIMYPPSNHQRVNRNSFIAKEEVKEVKDFLLDAFMFINLTELAFFLEQHYGLPEEAWWQMTAEIIVGYQEKFPELQHRFELFDLFASEIEVEQLTKRRLYVGPNDCVHSVSNPLYAFHPKHRTLVGE</sequence>
<name>A0A1B2DKY6_9BACL</name>
<dbReference type="Pfam" id="PF06276">
    <property type="entry name" value="FhuF"/>
    <property type="match status" value="1"/>
</dbReference>
<evidence type="ECO:0000313" key="5">
    <source>
        <dbReference type="EMBL" id="ANY68366.1"/>
    </source>
</evidence>
<organism evidence="5">
    <name type="scientific">Paenibacillus sp. BIHB 4019</name>
    <dbReference type="NCBI Taxonomy" id="1870819"/>
    <lineage>
        <taxon>Bacteria</taxon>
        <taxon>Bacillati</taxon>
        <taxon>Bacillota</taxon>
        <taxon>Bacilli</taxon>
        <taxon>Bacillales</taxon>
        <taxon>Paenibacillaceae</taxon>
        <taxon>Paenibacillus</taxon>
    </lineage>
</organism>
<dbReference type="Pfam" id="PF04183">
    <property type="entry name" value="IucA_IucC"/>
    <property type="match status" value="1"/>
</dbReference>
<dbReference type="InterPro" id="IPR037455">
    <property type="entry name" value="LucA/IucC-like"/>
</dbReference>
<dbReference type="RefSeq" id="WP_099519506.1">
    <property type="nucleotide sequence ID" value="NZ_CP016808.1"/>
</dbReference>
<dbReference type="EMBL" id="CP016808">
    <property type="protein sequence ID" value="ANY68366.1"/>
    <property type="molecule type" value="Genomic_DNA"/>
</dbReference>
<dbReference type="InterPro" id="IPR022770">
    <property type="entry name" value="IucA/IucC-like_C"/>
</dbReference>
<protein>
    <recommendedName>
        <fullName evidence="6">Siderophore biosynthesis protein</fullName>
    </recommendedName>
</protein>
<dbReference type="AlphaFoldDB" id="A0A1B2DKY6"/>
<dbReference type="Gene3D" id="1.10.510.40">
    <property type="match status" value="1"/>
</dbReference>
<gene>
    <name evidence="5" type="ORF">BBD42_19220</name>
</gene>
<proteinExistence type="inferred from homology"/>
<accession>A0A1B2DKY6</accession>
<dbReference type="PANTHER" id="PTHR34384">
    <property type="entry name" value="L-2,3-DIAMINOPROPANOATE--CITRATE LIGASE"/>
    <property type="match status" value="1"/>
</dbReference>
<evidence type="ECO:0000256" key="2">
    <source>
        <dbReference type="ARBA" id="ARBA00007832"/>
    </source>
</evidence>
<evidence type="ECO:0000259" key="3">
    <source>
        <dbReference type="Pfam" id="PF04183"/>
    </source>
</evidence>
<dbReference type="GO" id="GO:0019290">
    <property type="term" value="P:siderophore biosynthetic process"/>
    <property type="evidence" value="ECO:0007669"/>
    <property type="project" value="InterPro"/>
</dbReference>
<evidence type="ECO:0008006" key="6">
    <source>
        <dbReference type="Google" id="ProtNLM"/>
    </source>
</evidence>
<reference evidence="5" key="1">
    <citation type="submission" date="2016-08" db="EMBL/GenBank/DDBJ databases">
        <title>Complete Genome Seqeunce of Paenibacillus sp. BIHB 4019 from tea rhizoplane.</title>
        <authorList>
            <person name="Thakur R."/>
            <person name="Swarnkar M.K."/>
            <person name="Gulati A."/>
        </authorList>
    </citation>
    <scope>NUCLEOTIDE SEQUENCE [LARGE SCALE GENOMIC DNA]</scope>
    <source>
        <strain evidence="5">BIHB4019</strain>
    </source>
</reference>
<dbReference type="InterPro" id="IPR007310">
    <property type="entry name" value="Aerobactin_biosyn_IucA/IucC_N"/>
</dbReference>
<dbReference type="Gene3D" id="6.10.250.3370">
    <property type="match status" value="1"/>
</dbReference>
<dbReference type="PANTHER" id="PTHR34384:SF6">
    <property type="entry name" value="STAPHYLOFERRIN B SYNTHASE"/>
    <property type="match status" value="1"/>
</dbReference>